<evidence type="ECO:0000256" key="2">
    <source>
        <dbReference type="ARBA" id="ARBA00023276"/>
    </source>
</evidence>
<accession>A0A4R6KB57</accession>
<proteinExistence type="predicted"/>
<keyword evidence="1" id="KW-0602">Photosynthesis</keyword>
<dbReference type="GO" id="GO:0015979">
    <property type="term" value="P:photosynthesis"/>
    <property type="evidence" value="ECO:0007669"/>
    <property type="project" value="UniProtKB-KW"/>
</dbReference>
<dbReference type="CDD" id="cd05243">
    <property type="entry name" value="SDR_a5"/>
    <property type="match status" value="1"/>
</dbReference>
<dbReference type="AlphaFoldDB" id="A0A4R6KB57"/>
<dbReference type="InterPro" id="IPR044256">
    <property type="entry name" value="HCF244-like"/>
</dbReference>
<name>A0A4R6KB57_9ACTN</name>
<protein>
    <submittedName>
        <fullName evidence="4">Uncharacterized protein YbjT (DUF2867 family)</fullName>
    </submittedName>
</protein>
<dbReference type="GO" id="GO:0009523">
    <property type="term" value="C:photosystem II"/>
    <property type="evidence" value="ECO:0007669"/>
    <property type="project" value="UniProtKB-KW"/>
</dbReference>
<evidence type="ECO:0000259" key="3">
    <source>
        <dbReference type="Pfam" id="PF05368"/>
    </source>
</evidence>
<comment type="caution">
    <text evidence="4">The sequence shown here is derived from an EMBL/GenBank/DDBJ whole genome shotgun (WGS) entry which is preliminary data.</text>
</comment>
<keyword evidence="2" id="KW-0604">Photosystem II</keyword>
<dbReference type="Gene3D" id="3.40.50.720">
    <property type="entry name" value="NAD(P)-binding Rossmann-like Domain"/>
    <property type="match status" value="1"/>
</dbReference>
<evidence type="ECO:0000313" key="4">
    <source>
        <dbReference type="EMBL" id="TDO47202.1"/>
    </source>
</evidence>
<sequence length="314" mass="33549">MDFTQQETGPMNETAPVLVVGGTGHLGSLVVDELLARGKKVRALVRPGSNASKLESKGVEIARGDMLDLDSLVAAMTGADAVITTAAGYTGRNKNATEIDTIGNSNLAEAAHQAGVRRFVLTSILTSDQTPDVSHFWHKKLAEDKLEQLGVPFVALRPGAFLDQITQLGGDPFEKKRLMWFGTKTVPLTFVLTADLAGYLAAAVDAPGVDGQRIDIGWDRPVSMQNIADIATRLLGAKVKVRAVPTGPIRAIGAVAGPFLPLFKDMSAMLAWLGTGKYVADTTRQREVFGPVPTAEDALKRFITHLGHPTRDQT</sequence>
<dbReference type="Proteomes" id="UP000295388">
    <property type="component" value="Unassembled WGS sequence"/>
</dbReference>
<reference evidence="4 5" key="1">
    <citation type="submission" date="2019-03" db="EMBL/GenBank/DDBJ databases">
        <title>Genomic Encyclopedia of Type Strains, Phase III (KMG-III): the genomes of soil and plant-associated and newly described type strains.</title>
        <authorList>
            <person name="Whitman W."/>
        </authorList>
    </citation>
    <scope>NUCLEOTIDE SEQUENCE [LARGE SCALE GENOMIC DNA]</scope>
    <source>
        <strain evidence="4 5">VKM Ac-2527</strain>
    </source>
</reference>
<gene>
    <name evidence="4" type="ORF">EV643_10994</name>
</gene>
<organism evidence="4 5">
    <name type="scientific">Kribbella caucasensis</name>
    <dbReference type="NCBI Taxonomy" id="2512215"/>
    <lineage>
        <taxon>Bacteria</taxon>
        <taxon>Bacillati</taxon>
        <taxon>Actinomycetota</taxon>
        <taxon>Actinomycetes</taxon>
        <taxon>Propionibacteriales</taxon>
        <taxon>Kribbellaceae</taxon>
        <taxon>Kribbella</taxon>
    </lineage>
</organism>
<dbReference type="InterPro" id="IPR036291">
    <property type="entry name" value="NAD(P)-bd_dom_sf"/>
</dbReference>
<dbReference type="InterPro" id="IPR008030">
    <property type="entry name" value="NmrA-like"/>
</dbReference>
<dbReference type="Pfam" id="PF05368">
    <property type="entry name" value="NmrA"/>
    <property type="match status" value="1"/>
</dbReference>
<dbReference type="PANTHER" id="PTHR47128">
    <property type="match status" value="1"/>
</dbReference>
<keyword evidence="5" id="KW-1185">Reference proteome</keyword>
<dbReference type="PANTHER" id="PTHR47128:SF2">
    <property type="entry name" value="PROTEIN HIGH CHLOROPHYLL FLUORESCENCE PHENOTYPE 244, CHLOROPLASTIC"/>
    <property type="match status" value="1"/>
</dbReference>
<feature type="domain" description="NmrA-like" evidence="3">
    <location>
        <begin position="16"/>
        <end position="279"/>
    </location>
</feature>
<dbReference type="SUPFAM" id="SSF51735">
    <property type="entry name" value="NAD(P)-binding Rossmann-fold domains"/>
    <property type="match status" value="1"/>
</dbReference>
<dbReference type="EMBL" id="SNWQ01000009">
    <property type="protein sequence ID" value="TDO47202.1"/>
    <property type="molecule type" value="Genomic_DNA"/>
</dbReference>
<evidence type="ECO:0000256" key="1">
    <source>
        <dbReference type="ARBA" id="ARBA00022531"/>
    </source>
</evidence>
<evidence type="ECO:0000313" key="5">
    <source>
        <dbReference type="Proteomes" id="UP000295388"/>
    </source>
</evidence>